<dbReference type="SUPFAM" id="SSF56300">
    <property type="entry name" value="Metallo-dependent phosphatases"/>
    <property type="match status" value="1"/>
</dbReference>
<evidence type="ECO:0000259" key="3">
    <source>
        <dbReference type="Pfam" id="PF09423"/>
    </source>
</evidence>
<dbReference type="OrthoDB" id="2100241at2759"/>
<dbReference type="InterPro" id="IPR038607">
    <property type="entry name" value="PhoD-like_sf"/>
</dbReference>
<dbReference type="InterPro" id="IPR052900">
    <property type="entry name" value="Phospholipid_Metab_Enz"/>
</dbReference>
<proteinExistence type="predicted"/>
<dbReference type="STRING" id="401625.A0A0P1BD59"/>
<dbReference type="Proteomes" id="UP000054845">
    <property type="component" value="Unassembled WGS sequence"/>
</dbReference>
<feature type="transmembrane region" description="Helical" evidence="2">
    <location>
        <begin position="70"/>
        <end position="89"/>
    </location>
</feature>
<dbReference type="Gene3D" id="3.60.21.70">
    <property type="entry name" value="PhoD-like phosphatase"/>
    <property type="match status" value="1"/>
</dbReference>
<dbReference type="Pfam" id="PF09423">
    <property type="entry name" value="PhoD"/>
    <property type="match status" value="1"/>
</dbReference>
<dbReference type="InterPro" id="IPR029052">
    <property type="entry name" value="Metallo-depent_PP-like"/>
</dbReference>
<accession>A0A0P1BD59</accession>
<organism evidence="4 5">
    <name type="scientific">Ceraceosorus bombacis</name>
    <dbReference type="NCBI Taxonomy" id="401625"/>
    <lineage>
        <taxon>Eukaryota</taxon>
        <taxon>Fungi</taxon>
        <taxon>Dikarya</taxon>
        <taxon>Basidiomycota</taxon>
        <taxon>Ustilaginomycotina</taxon>
        <taxon>Exobasidiomycetes</taxon>
        <taxon>Ceraceosorales</taxon>
        <taxon>Ceraceosoraceae</taxon>
        <taxon>Ceraceosorus</taxon>
    </lineage>
</organism>
<evidence type="ECO:0000256" key="1">
    <source>
        <dbReference type="SAM" id="MobiDB-lite"/>
    </source>
</evidence>
<sequence>MVRRSDSGLMPDAKSKPRHSKSSSSSSSPPISPSTSLSLSNSLSHTASSLATLASGTVTAEAKPDGRTRLSMLQLFVSVLFRLAVFIFLRWIPTGLASPTVPILYGAYVLLWLLQAWRSWSRYSTSPNGRSMNGVKHASFSARQLWRPLVLGISSPRDGRGARSALALAAHTLLFLFFVDAFYSPYLFPSHLEHHLHFARTGAIDSTSATLHFRYPFPFGHQDPLSDIKTTLDDTVPWLGGTQGDHEPIDTLGLTTPLRVVYRESVSLPSLVEYTKDYTGAMRRNAGIKAWQRGPLLSISPKTDWVDTVMLSSLLPSTRYEYRLIWAHNNSFAPFPEMSRSFITWPNGNDPFLSPAASKGVPVSKRAREEARSMLAPWREGDAAPWDDPEHFSFASSSCVKPDFPWVPTQFWAWSWTLRIIGIGSEQGGFALRNRIPGFDLFAKTNIDGLDRPRVRFMLQLGDLIYADVPRWGGPVLDAYRKLYRNLYDSESFRRVYERIPVIGIYDDHEVKNNWSGLQLLKTFSKRYDTERAEIVQDHVQIPSVVGHDAGDEAMPAQSATNIEEVDVHVLAEAPAFEPANKAWREYVGGANPKAAAEEENYYEFRYGSTAFFVWDTRKFRSPHELPDDASKTMLGSKQKQVFLDWIKSVNATSSFKFVVSSVPFNTLWGGALDWDGKEDSWNAYRTEREELLEVLQYVPNVIVISGDRHEFASVGLKTATYPKDDYPVTEFSTSPLSMFYLPIRTFSQDHGLGPTGVEKVYKYLPDGNVKWTEFEVDTRDPAAPKVIATVKIDGKEAWRVVVVGKGVLTRPTYAIGDIAKSFLELLNFTPRRWFT</sequence>
<dbReference type="PANTHER" id="PTHR43606:SF2">
    <property type="entry name" value="ALKALINE PHOSPHATASE FAMILY PROTEIN (AFU_ORTHOLOGUE AFUA_5G03860)"/>
    <property type="match status" value="1"/>
</dbReference>
<feature type="domain" description="PhoD-like phosphatase metallophosphatase" evidence="3">
    <location>
        <begin position="454"/>
        <end position="743"/>
    </location>
</feature>
<dbReference type="AlphaFoldDB" id="A0A0P1BD59"/>
<keyword evidence="5" id="KW-1185">Reference proteome</keyword>
<protein>
    <submittedName>
        <fullName evidence="4">PhoD</fullName>
    </submittedName>
</protein>
<name>A0A0P1BD59_9BASI</name>
<evidence type="ECO:0000313" key="4">
    <source>
        <dbReference type="EMBL" id="CEH14095.1"/>
    </source>
</evidence>
<reference evidence="4 5" key="1">
    <citation type="submission" date="2014-09" db="EMBL/GenBank/DDBJ databases">
        <authorList>
            <person name="Magalhaes I.L.F."/>
            <person name="Oliveira U."/>
            <person name="Santos F.R."/>
            <person name="Vidigal T.H.D.A."/>
            <person name="Brescovit A.D."/>
            <person name="Santos A.J."/>
        </authorList>
    </citation>
    <scope>NUCLEOTIDE SEQUENCE [LARGE SCALE GENOMIC DNA]</scope>
</reference>
<feature type="region of interest" description="Disordered" evidence="1">
    <location>
        <begin position="1"/>
        <end position="40"/>
    </location>
</feature>
<dbReference type="EMBL" id="CCYA01000240">
    <property type="protein sequence ID" value="CEH14095.1"/>
    <property type="molecule type" value="Genomic_DNA"/>
</dbReference>
<feature type="transmembrane region" description="Helical" evidence="2">
    <location>
        <begin position="165"/>
        <end position="188"/>
    </location>
</feature>
<feature type="compositionally biased region" description="Low complexity" evidence="1">
    <location>
        <begin position="22"/>
        <end position="40"/>
    </location>
</feature>
<keyword evidence="2" id="KW-0472">Membrane</keyword>
<feature type="transmembrane region" description="Helical" evidence="2">
    <location>
        <begin position="95"/>
        <end position="114"/>
    </location>
</feature>
<evidence type="ECO:0000313" key="5">
    <source>
        <dbReference type="Proteomes" id="UP000054845"/>
    </source>
</evidence>
<dbReference type="InterPro" id="IPR018946">
    <property type="entry name" value="PhoD-like_MPP"/>
</dbReference>
<dbReference type="PANTHER" id="PTHR43606">
    <property type="entry name" value="PHOSPHATASE, PUTATIVE (AFU_ORTHOLOGUE AFUA_6G08710)-RELATED"/>
    <property type="match status" value="1"/>
</dbReference>
<evidence type="ECO:0000256" key="2">
    <source>
        <dbReference type="SAM" id="Phobius"/>
    </source>
</evidence>
<keyword evidence="2" id="KW-0812">Transmembrane</keyword>
<keyword evidence="2" id="KW-1133">Transmembrane helix</keyword>
<dbReference type="CDD" id="cd07389">
    <property type="entry name" value="MPP_PhoD"/>
    <property type="match status" value="1"/>
</dbReference>